<feature type="domain" description="Polymerase beta nucleotidyltransferase" evidence="1">
    <location>
        <begin position="41"/>
        <end position="127"/>
    </location>
</feature>
<dbReference type="Gene3D" id="3.30.460.10">
    <property type="entry name" value="Beta Polymerase, domain 2"/>
    <property type="match status" value="1"/>
</dbReference>
<comment type="caution">
    <text evidence="2">The sequence shown here is derived from an EMBL/GenBank/DDBJ whole genome shotgun (WGS) entry which is preliminary data.</text>
</comment>
<dbReference type="EMBL" id="LNAM01000178">
    <property type="protein sequence ID" value="KSV58253.1"/>
    <property type="molecule type" value="Genomic_DNA"/>
</dbReference>
<gene>
    <name evidence="2" type="ORF">ASU35_13400</name>
</gene>
<accession>A0A0V8QCE3</accession>
<keyword evidence="3" id="KW-1185">Reference proteome</keyword>
<reference evidence="2 3" key="1">
    <citation type="submission" date="2015-11" db="EMBL/GenBank/DDBJ databases">
        <title>Butyribacter intestini gen. nov., sp. nov., a butyric acid-producing bacterium of the family Lachnospiraceae isolated from the human faeces.</title>
        <authorList>
            <person name="Zou Y."/>
            <person name="Xue W."/>
            <person name="Luo G."/>
            <person name="Lv M."/>
        </authorList>
    </citation>
    <scope>NUCLEOTIDE SEQUENCE [LARGE SCALE GENOMIC DNA]</scope>
    <source>
        <strain evidence="2 3">ACET-33324</strain>
    </source>
</reference>
<dbReference type="Pfam" id="PF18765">
    <property type="entry name" value="Polbeta"/>
    <property type="match status" value="1"/>
</dbReference>
<dbReference type="Proteomes" id="UP000054874">
    <property type="component" value="Unassembled WGS sequence"/>
</dbReference>
<organism evidence="2 3">
    <name type="scientific">Acetivibrio ethanolgignens</name>
    <dbReference type="NCBI Taxonomy" id="290052"/>
    <lineage>
        <taxon>Bacteria</taxon>
        <taxon>Bacillati</taxon>
        <taxon>Bacillota</taxon>
        <taxon>Clostridia</taxon>
        <taxon>Eubacteriales</taxon>
        <taxon>Oscillospiraceae</taxon>
        <taxon>Acetivibrio</taxon>
    </lineage>
</organism>
<name>A0A0V8QCE3_9FIRM</name>
<evidence type="ECO:0000313" key="2">
    <source>
        <dbReference type="EMBL" id="KSV58253.1"/>
    </source>
</evidence>
<dbReference type="InterPro" id="IPR041633">
    <property type="entry name" value="Polbeta"/>
</dbReference>
<proteinExistence type="predicted"/>
<dbReference type="InterPro" id="IPR043519">
    <property type="entry name" value="NT_sf"/>
</dbReference>
<sequence>MKYIDYTWEQERDKRYYFPVVAENDVVPMSYIHPLQQASVNKINNALRNDDRVCAVVLFGSSVNLRCNIHSDLDLVIRLNERYVNRETKNEISEIVQECCNWNADILWYDMLQTNERVYKEVLKGVQIV</sequence>
<evidence type="ECO:0000259" key="1">
    <source>
        <dbReference type="Pfam" id="PF18765"/>
    </source>
</evidence>
<protein>
    <recommendedName>
        <fullName evidence="1">Polymerase beta nucleotidyltransferase domain-containing protein</fullName>
    </recommendedName>
</protein>
<dbReference type="RefSeq" id="WP_058353490.1">
    <property type="nucleotide sequence ID" value="NZ_CABMMD010000178.1"/>
</dbReference>
<dbReference type="SUPFAM" id="SSF81301">
    <property type="entry name" value="Nucleotidyltransferase"/>
    <property type="match status" value="1"/>
</dbReference>
<dbReference type="OrthoDB" id="2003404at2"/>
<evidence type="ECO:0000313" key="3">
    <source>
        <dbReference type="Proteomes" id="UP000054874"/>
    </source>
</evidence>
<dbReference type="AlphaFoldDB" id="A0A0V8QCE3"/>